<dbReference type="Proteomes" id="UP001221208">
    <property type="component" value="Unassembled WGS sequence"/>
</dbReference>
<comment type="caution">
    <text evidence="2">The sequence shown here is derived from an EMBL/GenBank/DDBJ whole genome shotgun (WGS) entry which is preliminary data.</text>
</comment>
<feature type="compositionally biased region" description="Basic and acidic residues" evidence="1">
    <location>
        <begin position="231"/>
        <end position="253"/>
    </location>
</feature>
<feature type="region of interest" description="Disordered" evidence="1">
    <location>
        <begin position="1"/>
        <end position="32"/>
    </location>
</feature>
<sequence length="427" mass="47745">MKAPAQPTTHHAQQSAPLSGGQTAASPAFSDKRPAAAAQLALAAKAQDGPGAHRQKTLLERINGSARLTAQRQAAGIIQRVQIPGIYTLTSDSNLRKKVAPHDVIVSLKNGDEVVVEKGAAELSFSLPGLFSWSKDHTWVSTRGGQAGWIKDGNIRFLKKAESASLSLITEEEEKSASLSLITEEEEKSPSRGLELLDESSGARKPKKLPPISYFEGLRNNTHMRVAASEKVMKESRDKKTREIPERAKQEHSMVLRREATMHETANRHEKNIRKWIPDNIDLSDSYSVIKEINARIFANMAYSRSYNPPERLLEHDDKSNKKYEGDCRSISEMTKYIAENIFGIANVRIESVADGVRVSGSDNEDDKYTNHHWLNINGQRFDAMDNRDFDFSRWEIHRNKAWRRLSEADIVQGISVNKIPPPAHAP</sequence>
<gene>
    <name evidence="2" type="ORF">OIK44_04050</name>
</gene>
<reference evidence="2 3" key="1">
    <citation type="submission" date="2022-10" db="EMBL/GenBank/DDBJ databases">
        <title>Janthinobacterium sp. hw3 Genome sequencing.</title>
        <authorList>
            <person name="Park S."/>
        </authorList>
    </citation>
    <scope>NUCLEOTIDE SEQUENCE [LARGE SCALE GENOMIC DNA]</scope>
    <source>
        <strain evidence="3">hw3</strain>
    </source>
</reference>
<evidence type="ECO:0008006" key="4">
    <source>
        <dbReference type="Google" id="ProtNLM"/>
    </source>
</evidence>
<name>A0ABT5JW90_9BURK</name>
<evidence type="ECO:0000313" key="2">
    <source>
        <dbReference type="EMBL" id="MDC8756756.1"/>
    </source>
</evidence>
<dbReference type="RefSeq" id="WP_273669388.1">
    <property type="nucleotide sequence ID" value="NZ_JAQQXR010000001.1"/>
</dbReference>
<dbReference type="EMBL" id="JAQQXR010000001">
    <property type="protein sequence ID" value="MDC8756756.1"/>
    <property type="molecule type" value="Genomic_DNA"/>
</dbReference>
<proteinExistence type="predicted"/>
<keyword evidence="3" id="KW-1185">Reference proteome</keyword>
<organism evidence="2 3">
    <name type="scientific">Janthinobacterium fluminis</name>
    <dbReference type="NCBI Taxonomy" id="2987524"/>
    <lineage>
        <taxon>Bacteria</taxon>
        <taxon>Pseudomonadati</taxon>
        <taxon>Pseudomonadota</taxon>
        <taxon>Betaproteobacteria</taxon>
        <taxon>Burkholderiales</taxon>
        <taxon>Oxalobacteraceae</taxon>
        <taxon>Janthinobacterium</taxon>
    </lineage>
</organism>
<feature type="region of interest" description="Disordered" evidence="1">
    <location>
        <begin position="230"/>
        <end position="253"/>
    </location>
</feature>
<feature type="compositionally biased region" description="Polar residues" evidence="1">
    <location>
        <begin position="1"/>
        <end position="25"/>
    </location>
</feature>
<evidence type="ECO:0000313" key="3">
    <source>
        <dbReference type="Proteomes" id="UP001221208"/>
    </source>
</evidence>
<protein>
    <recommendedName>
        <fullName evidence="4">Transglutaminase-like domain-containing protein</fullName>
    </recommendedName>
</protein>
<feature type="region of interest" description="Disordered" evidence="1">
    <location>
        <begin position="177"/>
        <end position="205"/>
    </location>
</feature>
<accession>A0ABT5JW90</accession>
<evidence type="ECO:0000256" key="1">
    <source>
        <dbReference type="SAM" id="MobiDB-lite"/>
    </source>
</evidence>